<dbReference type="InterPro" id="IPR029058">
    <property type="entry name" value="AB_hydrolase_fold"/>
</dbReference>
<dbReference type="OrthoDB" id="17560at2759"/>
<evidence type="ECO:0000313" key="3">
    <source>
        <dbReference type="Proteomes" id="UP000634136"/>
    </source>
</evidence>
<organism evidence="2 3">
    <name type="scientific">Senna tora</name>
    <dbReference type="NCBI Taxonomy" id="362788"/>
    <lineage>
        <taxon>Eukaryota</taxon>
        <taxon>Viridiplantae</taxon>
        <taxon>Streptophyta</taxon>
        <taxon>Embryophyta</taxon>
        <taxon>Tracheophyta</taxon>
        <taxon>Spermatophyta</taxon>
        <taxon>Magnoliopsida</taxon>
        <taxon>eudicotyledons</taxon>
        <taxon>Gunneridae</taxon>
        <taxon>Pentapetalae</taxon>
        <taxon>rosids</taxon>
        <taxon>fabids</taxon>
        <taxon>Fabales</taxon>
        <taxon>Fabaceae</taxon>
        <taxon>Caesalpinioideae</taxon>
        <taxon>Cassia clade</taxon>
        <taxon>Senna</taxon>
    </lineage>
</organism>
<accession>A0A834W9V7</accession>
<sequence>MLGEKYRSNPPTLNPNAGAGHVQKLAGLDAYVSGSTASNLAVILVSDIMGYEAPILRDVYVFVLIFSRHAKCDVFRWKEKGAEDAKRIIEALKGKGASSVGAAGFSWGGKVAVDLAKPGLTKAVVLLYPSGVTVDDIKGVQVPIAILCAEVDTLCPPEHVKQYEQALAAKPEVGSFVKLFPGVAHGWAVRYNEDDPEAVKAAEEAHQDMLTGLISYESPLLRKLADKVATAGYYVVVPDFFYGDPYNPENADRPVLVWLKDHGPDKGFEDAKRVIEALKGKGVSSVGAAGFCWGDVDTPISILGAEIDKVSPPELVRQFEPILAAKSGVDGHVKYFLKLYMVGL</sequence>
<keyword evidence="3" id="KW-1185">Reference proteome</keyword>
<name>A0A834W9V7_9FABA</name>
<dbReference type="GO" id="GO:0016787">
    <property type="term" value="F:hydrolase activity"/>
    <property type="evidence" value="ECO:0007669"/>
    <property type="project" value="InterPro"/>
</dbReference>
<dbReference type="Pfam" id="PF01738">
    <property type="entry name" value="DLH"/>
    <property type="match status" value="2"/>
</dbReference>
<reference evidence="2" key="1">
    <citation type="submission" date="2020-09" db="EMBL/GenBank/DDBJ databases">
        <title>Genome-Enabled Discovery of Anthraquinone Biosynthesis in Senna tora.</title>
        <authorList>
            <person name="Kang S.-H."/>
            <person name="Pandey R.P."/>
            <person name="Lee C.-M."/>
            <person name="Sim J.-S."/>
            <person name="Jeong J.-T."/>
            <person name="Choi B.-S."/>
            <person name="Jung M."/>
            <person name="Ginzburg D."/>
            <person name="Zhao K."/>
            <person name="Won S.Y."/>
            <person name="Oh T.-J."/>
            <person name="Yu Y."/>
            <person name="Kim N.-H."/>
            <person name="Lee O.R."/>
            <person name="Lee T.-H."/>
            <person name="Bashyal P."/>
            <person name="Kim T.-S."/>
            <person name="Lee W.-H."/>
            <person name="Kawkins C."/>
            <person name="Kim C.-K."/>
            <person name="Kim J.S."/>
            <person name="Ahn B.O."/>
            <person name="Rhee S.Y."/>
            <person name="Sohng J.K."/>
        </authorList>
    </citation>
    <scope>NUCLEOTIDE SEQUENCE</scope>
    <source>
        <tissue evidence="2">Leaf</tissue>
    </source>
</reference>
<feature type="domain" description="Dienelactone hydrolase" evidence="1">
    <location>
        <begin position="80"/>
        <end position="211"/>
    </location>
</feature>
<dbReference type="PANTHER" id="PTHR17630:SF97">
    <property type="entry name" value="ENDO-1,31,4-BETA-D-GLUCANASE-LIKE"/>
    <property type="match status" value="1"/>
</dbReference>
<evidence type="ECO:0000313" key="2">
    <source>
        <dbReference type="EMBL" id="KAF7813753.1"/>
    </source>
</evidence>
<dbReference type="PANTHER" id="PTHR17630">
    <property type="entry name" value="DIENELACTONE HYDROLASE"/>
    <property type="match status" value="1"/>
</dbReference>
<dbReference type="EMBL" id="JAAIUW010000010">
    <property type="protein sequence ID" value="KAF7813753.1"/>
    <property type="molecule type" value="Genomic_DNA"/>
</dbReference>
<dbReference type="Gene3D" id="3.40.50.1820">
    <property type="entry name" value="alpha/beta hydrolase"/>
    <property type="match status" value="2"/>
</dbReference>
<evidence type="ECO:0000259" key="1">
    <source>
        <dbReference type="Pfam" id="PF01738"/>
    </source>
</evidence>
<comment type="caution">
    <text evidence="2">The sequence shown here is derived from an EMBL/GenBank/DDBJ whole genome shotgun (WGS) entry which is preliminary data.</text>
</comment>
<feature type="domain" description="Dienelactone hydrolase" evidence="1">
    <location>
        <begin position="222"/>
        <end position="294"/>
    </location>
</feature>
<dbReference type="Proteomes" id="UP000634136">
    <property type="component" value="Unassembled WGS sequence"/>
</dbReference>
<gene>
    <name evidence="2" type="ORF">G2W53_034729</name>
</gene>
<proteinExistence type="predicted"/>
<dbReference type="AlphaFoldDB" id="A0A834W9V7"/>
<dbReference type="InterPro" id="IPR002925">
    <property type="entry name" value="Dienelactn_hydro"/>
</dbReference>
<protein>
    <submittedName>
        <fullName evidence="2">Endo-1,3-1,4-beta-D-glucanase-like</fullName>
    </submittedName>
</protein>
<dbReference type="SUPFAM" id="SSF53474">
    <property type="entry name" value="alpha/beta-Hydrolases"/>
    <property type="match status" value="2"/>
</dbReference>